<dbReference type="Gene3D" id="3.50.50.60">
    <property type="entry name" value="FAD/NAD(P)-binding domain"/>
    <property type="match status" value="2"/>
</dbReference>
<dbReference type="EMBL" id="CAJOBQ010002184">
    <property type="protein sequence ID" value="CAF4544192.1"/>
    <property type="molecule type" value="Genomic_DNA"/>
</dbReference>
<evidence type="ECO:0000313" key="7">
    <source>
        <dbReference type="EMBL" id="CAF4544192.1"/>
    </source>
</evidence>
<evidence type="ECO:0000256" key="3">
    <source>
        <dbReference type="ARBA" id="ARBA00022630"/>
    </source>
</evidence>
<dbReference type="InterPro" id="IPR036188">
    <property type="entry name" value="FAD/NAD-bd_sf"/>
</dbReference>
<dbReference type="InterPro" id="IPR051473">
    <property type="entry name" value="P2Ox-like"/>
</dbReference>
<accession>A0A818V4D3</accession>
<name>A0A818V4D3_9BILA</name>
<dbReference type="EMBL" id="CAJNYU010003871">
    <property type="protein sequence ID" value="CAF3710005.1"/>
    <property type="molecule type" value="Genomic_DNA"/>
</dbReference>
<dbReference type="Proteomes" id="UP000663869">
    <property type="component" value="Unassembled WGS sequence"/>
</dbReference>
<evidence type="ECO:0000256" key="4">
    <source>
        <dbReference type="ARBA" id="ARBA00022827"/>
    </source>
</evidence>
<sequence>MSQISSVSLRCINYNNSLVAVYRGGLILETTTKPTKETALWTVEYGSPSWKLFNSASSVCLTFNTKSKLINSSQENGSTYKKSLEVKHDDCRLQFRLSLTAVGNKLSLELLAENEPSCKASAVFFVREGFDQTFREIGKDFFSIHPNTAKTIADLVGNYYDYVVIGSSFCSLAFIHRTLHNEPEAKIIVLERGLKYLPEHHQQCPPSSTPGEVESRPWTISNETIQNEFVKNVHGQIPLLGGRSTYWSGWSPTPSIKELDGWPEDLKTSLLETYFDLAHEFLGVIDANQMNIQENGNFLYDIFQNSLRTCLDSATSIESVEQVLHGSLAMGNNRFIKFSTPEMLLSKKNVSVIFDCTVEKILHDGKKATALQTSQGIPLPLNDSKLILAMSTLPATTLVLNSFKNTEFPQISHVGKRFTAHFVSSVVARVPRQYLSLAENAPEVELGAVYITGMKDKAQYHLQLSGVTYTQCKDSSSIHGICKKYSANSIPRECLDITQNFAVVSCSTLGELDYKNKSNQFNLIKNCQSLIDNGELKLCLNDQDNKLWDLMDSVTFKVMSKLSPTENSDALEYWHETDKTWRQDAPPREQIRKKFLVHDASTMWIGDSTDTEAPVDLDYHIQCVNNVYITGGALWPTGGSWNPVLTIVAMAMHLADSIYKNARC</sequence>
<keyword evidence="4" id="KW-0274">FAD</keyword>
<gene>
    <name evidence="6" type="ORF">FME351_LOCUS28330</name>
    <name evidence="7" type="ORF">TSG867_LOCUS24193</name>
</gene>
<keyword evidence="5" id="KW-0560">Oxidoreductase</keyword>
<evidence type="ECO:0000313" key="8">
    <source>
        <dbReference type="Proteomes" id="UP000663869"/>
    </source>
</evidence>
<comment type="caution">
    <text evidence="6">The sequence shown here is derived from an EMBL/GenBank/DDBJ whole genome shotgun (WGS) entry which is preliminary data.</text>
</comment>
<dbReference type="Proteomes" id="UP000663862">
    <property type="component" value="Unassembled WGS sequence"/>
</dbReference>
<organism evidence="6 8">
    <name type="scientific">Rotaria socialis</name>
    <dbReference type="NCBI Taxonomy" id="392032"/>
    <lineage>
        <taxon>Eukaryota</taxon>
        <taxon>Metazoa</taxon>
        <taxon>Spiralia</taxon>
        <taxon>Gnathifera</taxon>
        <taxon>Rotifera</taxon>
        <taxon>Eurotatoria</taxon>
        <taxon>Bdelloidea</taxon>
        <taxon>Philodinida</taxon>
        <taxon>Philodinidae</taxon>
        <taxon>Rotaria</taxon>
    </lineage>
</organism>
<proteinExistence type="inferred from homology"/>
<evidence type="ECO:0000256" key="2">
    <source>
        <dbReference type="ARBA" id="ARBA00010790"/>
    </source>
</evidence>
<comment type="cofactor">
    <cofactor evidence="1">
        <name>FAD</name>
        <dbReference type="ChEBI" id="CHEBI:57692"/>
    </cofactor>
</comment>
<dbReference type="PANTHER" id="PTHR42784:SF1">
    <property type="entry name" value="PYRANOSE 2-OXIDASE"/>
    <property type="match status" value="1"/>
</dbReference>
<comment type="similarity">
    <text evidence="2">Belongs to the GMC oxidoreductase family.</text>
</comment>
<dbReference type="AlphaFoldDB" id="A0A818V4D3"/>
<evidence type="ECO:0000256" key="1">
    <source>
        <dbReference type="ARBA" id="ARBA00001974"/>
    </source>
</evidence>
<keyword evidence="3" id="KW-0285">Flavoprotein</keyword>
<dbReference type="GO" id="GO:0016491">
    <property type="term" value="F:oxidoreductase activity"/>
    <property type="evidence" value="ECO:0007669"/>
    <property type="project" value="UniProtKB-KW"/>
</dbReference>
<evidence type="ECO:0000256" key="5">
    <source>
        <dbReference type="ARBA" id="ARBA00023002"/>
    </source>
</evidence>
<reference evidence="6" key="1">
    <citation type="submission" date="2021-02" db="EMBL/GenBank/DDBJ databases">
        <authorList>
            <person name="Nowell W R."/>
        </authorList>
    </citation>
    <scope>NUCLEOTIDE SEQUENCE</scope>
</reference>
<dbReference type="PANTHER" id="PTHR42784">
    <property type="entry name" value="PYRANOSE 2-OXIDASE"/>
    <property type="match status" value="1"/>
</dbReference>
<protein>
    <submittedName>
        <fullName evidence="6">Uncharacterized protein</fullName>
    </submittedName>
</protein>
<dbReference type="SUPFAM" id="SSF51905">
    <property type="entry name" value="FAD/NAD(P)-binding domain"/>
    <property type="match status" value="1"/>
</dbReference>
<evidence type="ECO:0000313" key="6">
    <source>
        <dbReference type="EMBL" id="CAF3710005.1"/>
    </source>
</evidence>